<evidence type="ECO:0000313" key="3">
    <source>
        <dbReference type="Proteomes" id="UP000323439"/>
    </source>
</evidence>
<sequence>MGAFVGCFIGLLVAVFISLQVGPQNIRFSGTDIINLFFGCIVAGWGFSLSGLIYEKEDLALPFQVIFQLGIGMVVLLLVAIYLKWMPIDMGIGPVITWILIACVFAAIFWLGFYVYYYLLARDINQKLA</sequence>
<protein>
    <recommendedName>
        <fullName evidence="4">DUF3021 domain-containing protein</fullName>
    </recommendedName>
</protein>
<dbReference type="EMBL" id="FMXB01000005">
    <property type="protein sequence ID" value="SDA47967.1"/>
    <property type="molecule type" value="Genomic_DNA"/>
</dbReference>
<proteinExistence type="predicted"/>
<evidence type="ECO:0008006" key="4">
    <source>
        <dbReference type="Google" id="ProtNLM"/>
    </source>
</evidence>
<feature type="transmembrane region" description="Helical" evidence="1">
    <location>
        <begin position="33"/>
        <end position="53"/>
    </location>
</feature>
<gene>
    <name evidence="2" type="ORF">SAMN02910315_00775</name>
</gene>
<keyword evidence="1" id="KW-0812">Transmembrane</keyword>
<feature type="transmembrane region" description="Helical" evidence="1">
    <location>
        <begin position="95"/>
        <end position="119"/>
    </location>
</feature>
<organism evidence="2 3">
    <name type="scientific">Methanobrevibacter millerae</name>
    <dbReference type="NCBI Taxonomy" id="230361"/>
    <lineage>
        <taxon>Archaea</taxon>
        <taxon>Methanobacteriati</taxon>
        <taxon>Methanobacteriota</taxon>
        <taxon>Methanomada group</taxon>
        <taxon>Methanobacteria</taxon>
        <taxon>Methanobacteriales</taxon>
        <taxon>Methanobacteriaceae</taxon>
        <taxon>Methanobrevibacter</taxon>
    </lineage>
</organism>
<keyword evidence="3" id="KW-1185">Reference proteome</keyword>
<dbReference type="Pfam" id="PF11457">
    <property type="entry name" value="DUF3021"/>
    <property type="match status" value="1"/>
</dbReference>
<accession>A0A1G5VRW3</accession>
<reference evidence="2 3" key="1">
    <citation type="submission" date="2016-10" db="EMBL/GenBank/DDBJ databases">
        <authorList>
            <person name="Varghese N."/>
            <person name="Submissions S."/>
        </authorList>
    </citation>
    <scope>NUCLEOTIDE SEQUENCE [LARGE SCALE GENOMIC DNA]</scope>
    <source>
        <strain evidence="2 3">DSM 16643</strain>
    </source>
</reference>
<name>A0A1G5VRW3_9EURY</name>
<feature type="transmembrane region" description="Helical" evidence="1">
    <location>
        <begin position="65"/>
        <end position="83"/>
    </location>
</feature>
<keyword evidence="1" id="KW-1133">Transmembrane helix</keyword>
<keyword evidence="1" id="KW-0472">Membrane</keyword>
<dbReference type="AlphaFoldDB" id="A0A1G5VRW3"/>
<evidence type="ECO:0000313" key="2">
    <source>
        <dbReference type="EMBL" id="SDA47967.1"/>
    </source>
</evidence>
<dbReference type="InterPro" id="IPR021560">
    <property type="entry name" value="DUF3021"/>
</dbReference>
<evidence type="ECO:0000256" key="1">
    <source>
        <dbReference type="SAM" id="Phobius"/>
    </source>
</evidence>
<dbReference type="Proteomes" id="UP000323439">
    <property type="component" value="Unassembled WGS sequence"/>
</dbReference>